<evidence type="ECO:0000313" key="2">
    <source>
        <dbReference type="EMBL" id="KAG0003643.1"/>
    </source>
</evidence>
<reference evidence="2" key="1">
    <citation type="journal article" date="2020" name="Fungal Divers.">
        <title>Resolving the Mortierellaceae phylogeny through synthesis of multi-gene phylogenetics and phylogenomics.</title>
        <authorList>
            <person name="Vandepol N."/>
            <person name="Liber J."/>
            <person name="Desiro A."/>
            <person name="Na H."/>
            <person name="Kennedy M."/>
            <person name="Barry K."/>
            <person name="Grigoriev I.V."/>
            <person name="Miller A.N."/>
            <person name="O'Donnell K."/>
            <person name="Stajich J.E."/>
            <person name="Bonito G."/>
        </authorList>
    </citation>
    <scope>NUCLEOTIDE SEQUENCE</scope>
    <source>
        <strain evidence="2">NRRL 2769</strain>
    </source>
</reference>
<sequence length="186" mass="22347">MFQERPDAIGLGSTHGVVRGKSIPMTSTDKARMQKKKKSRTWSQKIQVLVSDNNDWETKILRDGARKALCGIMYEPNLLRARERIKEFRDNWGRRFPEFTQDMEANYFNRELRTESWMTTHRQELYDEMDTNNFMESWHNLLKNHFLKGRQISFLRYFKLDEFQENVRVGRKSKGEIMDTLCQRKV</sequence>
<evidence type="ECO:0000313" key="3">
    <source>
        <dbReference type="Proteomes" id="UP000703661"/>
    </source>
</evidence>
<protein>
    <submittedName>
        <fullName evidence="2">Uncharacterized protein</fullName>
    </submittedName>
</protein>
<proteinExistence type="predicted"/>
<feature type="region of interest" description="Disordered" evidence="1">
    <location>
        <begin position="1"/>
        <end position="38"/>
    </location>
</feature>
<comment type="caution">
    <text evidence="2">The sequence shown here is derived from an EMBL/GenBank/DDBJ whole genome shotgun (WGS) entry which is preliminary data.</text>
</comment>
<accession>A0A9P6MIY7</accession>
<dbReference type="AlphaFoldDB" id="A0A9P6MIY7"/>
<name>A0A9P6MIY7_9FUNG</name>
<keyword evidence="3" id="KW-1185">Reference proteome</keyword>
<dbReference type="Proteomes" id="UP000703661">
    <property type="component" value="Unassembled WGS sequence"/>
</dbReference>
<feature type="non-terminal residue" evidence="2">
    <location>
        <position position="186"/>
    </location>
</feature>
<organism evidence="2 3">
    <name type="scientific">Entomortierella chlamydospora</name>
    <dbReference type="NCBI Taxonomy" id="101097"/>
    <lineage>
        <taxon>Eukaryota</taxon>
        <taxon>Fungi</taxon>
        <taxon>Fungi incertae sedis</taxon>
        <taxon>Mucoromycota</taxon>
        <taxon>Mortierellomycotina</taxon>
        <taxon>Mortierellomycetes</taxon>
        <taxon>Mortierellales</taxon>
        <taxon>Mortierellaceae</taxon>
        <taxon>Entomortierella</taxon>
    </lineage>
</organism>
<evidence type="ECO:0000256" key="1">
    <source>
        <dbReference type="SAM" id="MobiDB-lite"/>
    </source>
</evidence>
<dbReference type="EMBL" id="JAAAID010002831">
    <property type="protein sequence ID" value="KAG0003643.1"/>
    <property type="molecule type" value="Genomic_DNA"/>
</dbReference>
<gene>
    <name evidence="2" type="ORF">BGZ80_005761</name>
</gene>